<evidence type="ECO:0000259" key="9">
    <source>
        <dbReference type="Pfam" id="PF01488"/>
    </source>
</evidence>
<evidence type="ECO:0000256" key="5">
    <source>
        <dbReference type="PIRSR" id="PIRSR000445-1"/>
    </source>
</evidence>
<dbReference type="PROSITE" id="PS00747">
    <property type="entry name" value="GLUTR"/>
    <property type="match status" value="1"/>
</dbReference>
<dbReference type="AlphaFoldDB" id="A0A518F0R2"/>
<dbReference type="EC" id="1.2.1.70" evidence="4"/>
<accession>A0A518F0R2</accession>
<dbReference type="PANTHER" id="PTHR43013">
    <property type="entry name" value="GLUTAMYL-TRNA REDUCTASE"/>
    <property type="match status" value="1"/>
</dbReference>
<dbReference type="InterPro" id="IPR015895">
    <property type="entry name" value="4pyrrol_synth_GluRdtase_N"/>
</dbReference>
<evidence type="ECO:0000313" key="11">
    <source>
        <dbReference type="EMBL" id="QDV09930.1"/>
    </source>
</evidence>
<keyword evidence="3 4" id="KW-0627">Porphyrin biosynthesis</keyword>
<dbReference type="NCBIfam" id="TIGR01035">
    <property type="entry name" value="hemA"/>
    <property type="match status" value="1"/>
</dbReference>
<evidence type="ECO:0000256" key="2">
    <source>
        <dbReference type="ARBA" id="ARBA00023002"/>
    </source>
</evidence>
<dbReference type="RefSeq" id="WP_145205206.1">
    <property type="nucleotide sequence ID" value="NZ_CP036434.1"/>
</dbReference>
<feature type="domain" description="Glutamyl-tRNA reductase N-terminal" evidence="10">
    <location>
        <begin position="10"/>
        <end position="154"/>
    </location>
</feature>
<reference evidence="11 12" key="1">
    <citation type="submission" date="2019-02" db="EMBL/GenBank/DDBJ databases">
        <title>Deep-cultivation of Planctomycetes and their phenomic and genomic characterization uncovers novel biology.</title>
        <authorList>
            <person name="Wiegand S."/>
            <person name="Jogler M."/>
            <person name="Boedeker C."/>
            <person name="Pinto D."/>
            <person name="Vollmers J."/>
            <person name="Rivas-Marin E."/>
            <person name="Kohn T."/>
            <person name="Peeters S.H."/>
            <person name="Heuer A."/>
            <person name="Rast P."/>
            <person name="Oberbeckmann S."/>
            <person name="Bunk B."/>
            <person name="Jeske O."/>
            <person name="Meyerdierks A."/>
            <person name="Storesund J.E."/>
            <person name="Kallscheuer N."/>
            <person name="Luecker S."/>
            <person name="Lage O.M."/>
            <person name="Pohl T."/>
            <person name="Merkel B.J."/>
            <person name="Hornburger P."/>
            <person name="Mueller R.-W."/>
            <person name="Bruemmer F."/>
            <person name="Labrenz M."/>
            <person name="Spormann A.M."/>
            <person name="Op den Camp H."/>
            <person name="Overmann J."/>
            <person name="Amann R."/>
            <person name="Jetten M.S.M."/>
            <person name="Mascher T."/>
            <person name="Medema M.H."/>
            <person name="Devos D.P."/>
            <person name="Kaster A.-K."/>
            <person name="Ovreas L."/>
            <person name="Rohde M."/>
            <person name="Galperin M.Y."/>
            <person name="Jogler C."/>
        </authorList>
    </citation>
    <scope>NUCLEOTIDE SEQUENCE [LARGE SCALE GENOMIC DNA]</scope>
    <source>
        <strain evidence="11 12">Poly30</strain>
    </source>
</reference>
<dbReference type="Pfam" id="PF01488">
    <property type="entry name" value="Shikimate_DH"/>
    <property type="match status" value="1"/>
</dbReference>
<evidence type="ECO:0000256" key="4">
    <source>
        <dbReference type="HAMAP-Rule" id="MF_00087"/>
    </source>
</evidence>
<dbReference type="EMBL" id="CP036434">
    <property type="protein sequence ID" value="QDV09930.1"/>
    <property type="molecule type" value="Genomic_DNA"/>
</dbReference>
<keyword evidence="1 4" id="KW-0521">NADP</keyword>
<feature type="binding site" evidence="4 6">
    <location>
        <begin position="53"/>
        <end position="56"/>
    </location>
    <ligand>
        <name>substrate</name>
    </ligand>
</feature>
<gene>
    <name evidence="4 11" type="primary">hemA</name>
    <name evidence="11" type="ORF">Poly30_54910</name>
</gene>
<dbReference type="InterPro" id="IPR018214">
    <property type="entry name" value="GluRdtase_CS"/>
</dbReference>
<comment type="miscellaneous">
    <text evidence="4">During catalysis, the active site Cys acts as a nucleophile attacking the alpha-carbonyl group of tRNA-bound glutamate with the formation of a thioester intermediate between enzyme and glutamate, and the concomitant release of tRNA(Glu). The thioester intermediate is finally reduced by direct hydride transfer from NADPH, to form the product GSA.</text>
</comment>
<dbReference type="InterPro" id="IPR036343">
    <property type="entry name" value="GluRdtase_N_sf"/>
</dbReference>
<comment type="similarity">
    <text evidence="4">Belongs to the glutamyl-tRNA reductase family.</text>
</comment>
<feature type="binding site" evidence="4 6">
    <location>
        <position position="118"/>
    </location>
    <ligand>
        <name>substrate</name>
    </ligand>
</feature>
<feature type="binding site" evidence="4 6">
    <location>
        <position position="107"/>
    </location>
    <ligand>
        <name>substrate</name>
    </ligand>
</feature>
<keyword evidence="2 4" id="KW-0560">Oxidoreductase</keyword>
<dbReference type="UniPathway" id="UPA00251">
    <property type="reaction ID" value="UER00316"/>
</dbReference>
<sequence>METLEDLVLVGLSQRTAPVAVRERYAVTPEDACDVVRQLVASDAIDEAAVISTCNRTEVVASGPDGSAAIALIRSTVLRNIDEAHVYMFTGIRAVMHLFRVAAGLDSLVLGESEILGQIKRGYEISKEANCLSTLLEPLLTQSLIVGKRARSETSIGLGSLSVARVGLEVAARALGRYTGRSATIVGAGETGLLAAKHLLDAGVSRLTILNRTLDRAESAAVGLGPNVEAAGLDALTERLSRADIGVVCVDGTSALITPKSLDQRYLSRRDQPLILLDLSVPRAVDPAVADLDGVIVYDLDALLPIIEENKQGRAAAAEEVASILVTEVHKYLSLRTYARFTPAIHGLKESFREERERIIDRVTSGQATPRELELAHAMEKHFLGLALGQLKESARHTRSEAALDRAYRRFVDDLGEA</sequence>
<dbReference type="InterPro" id="IPR000343">
    <property type="entry name" value="4pyrrol_synth_GluRdtase"/>
</dbReference>
<dbReference type="Gene3D" id="3.30.460.30">
    <property type="entry name" value="Glutamyl-tRNA reductase, N-terminal domain"/>
    <property type="match status" value="1"/>
</dbReference>
<feature type="domain" description="Quinate/shikimate 5-dehydrogenase/glutamyl-tRNA reductase" evidence="9">
    <location>
        <begin position="169"/>
        <end position="303"/>
    </location>
</feature>
<evidence type="ECO:0000313" key="12">
    <source>
        <dbReference type="Proteomes" id="UP000320390"/>
    </source>
</evidence>
<evidence type="ECO:0000259" key="10">
    <source>
        <dbReference type="Pfam" id="PF05201"/>
    </source>
</evidence>
<dbReference type="SUPFAM" id="SSF51735">
    <property type="entry name" value="NAD(P)-binding Rossmann-fold domains"/>
    <property type="match status" value="1"/>
</dbReference>
<proteinExistence type="inferred from homology"/>
<comment type="function">
    <text evidence="4">Catalyzes the NADPH-dependent reduction of glutamyl-tRNA(Glu) to glutamate 1-semialdehyde (GSA).</text>
</comment>
<feature type="binding site" evidence="4 7">
    <location>
        <begin position="187"/>
        <end position="192"/>
    </location>
    <ligand>
        <name>NADP(+)</name>
        <dbReference type="ChEBI" id="CHEBI:58349"/>
    </ligand>
</feature>
<dbReference type="FunFam" id="3.30.460.30:FF:000001">
    <property type="entry name" value="Glutamyl-tRNA reductase"/>
    <property type="match status" value="1"/>
</dbReference>
<name>A0A518F0R2_9BACT</name>
<dbReference type="GO" id="GO:0008883">
    <property type="term" value="F:glutamyl-tRNA reductase activity"/>
    <property type="evidence" value="ECO:0007669"/>
    <property type="project" value="UniProtKB-UniRule"/>
</dbReference>
<dbReference type="InterPro" id="IPR006151">
    <property type="entry name" value="Shikm_DH/Glu-tRNA_Rdtase"/>
</dbReference>
<dbReference type="OrthoDB" id="110209at2"/>
<dbReference type="Proteomes" id="UP000320390">
    <property type="component" value="Chromosome"/>
</dbReference>
<dbReference type="GO" id="GO:0050661">
    <property type="term" value="F:NADP binding"/>
    <property type="evidence" value="ECO:0007669"/>
    <property type="project" value="InterPro"/>
</dbReference>
<dbReference type="CDD" id="cd05213">
    <property type="entry name" value="NAD_bind_Glutamyl_tRNA_reduct"/>
    <property type="match status" value="1"/>
</dbReference>
<protein>
    <recommendedName>
        <fullName evidence="4">Glutamyl-tRNA reductase</fullName>
        <shortName evidence="4">GluTR</shortName>
        <ecNumber evidence="4">1.2.1.70</ecNumber>
    </recommendedName>
</protein>
<dbReference type="PANTHER" id="PTHR43013:SF1">
    <property type="entry name" value="GLUTAMYL-TRNA REDUCTASE"/>
    <property type="match status" value="1"/>
</dbReference>
<dbReference type="InterPro" id="IPR036291">
    <property type="entry name" value="NAD(P)-bd_dom_sf"/>
</dbReference>
<evidence type="ECO:0000256" key="7">
    <source>
        <dbReference type="PIRSR" id="PIRSR000445-3"/>
    </source>
</evidence>
<dbReference type="Pfam" id="PF05201">
    <property type="entry name" value="GlutR_N"/>
    <property type="match status" value="1"/>
</dbReference>
<dbReference type="HAMAP" id="MF_00087">
    <property type="entry name" value="Glu_tRNA_reductase"/>
    <property type="match status" value="1"/>
</dbReference>
<dbReference type="PIRSF" id="PIRSF000445">
    <property type="entry name" value="4pyrrol_synth_GluRdtase"/>
    <property type="match status" value="1"/>
</dbReference>
<dbReference type="Gene3D" id="3.40.50.720">
    <property type="entry name" value="NAD(P)-binding Rossmann-like Domain"/>
    <property type="match status" value="1"/>
</dbReference>
<dbReference type="GO" id="GO:0019353">
    <property type="term" value="P:protoporphyrinogen IX biosynthetic process from glutamate"/>
    <property type="evidence" value="ECO:0007669"/>
    <property type="project" value="TreeGrafter"/>
</dbReference>
<comment type="domain">
    <text evidence="4">Possesses an unusual extended V-shaped dimeric structure with each monomer consisting of three distinct domains arranged along a curved 'spinal' alpha-helix. The N-terminal catalytic domain specifically recognizes the glutamate moiety of the substrate. The second domain is the NADPH-binding domain, and the third C-terminal domain is responsible for dimerization.</text>
</comment>
<dbReference type="SUPFAM" id="SSF69742">
    <property type="entry name" value="Glutamyl tRNA-reductase catalytic, N-terminal domain"/>
    <property type="match status" value="1"/>
</dbReference>
<organism evidence="11 12">
    <name type="scientific">Saltatorellus ferox</name>
    <dbReference type="NCBI Taxonomy" id="2528018"/>
    <lineage>
        <taxon>Bacteria</taxon>
        <taxon>Pseudomonadati</taxon>
        <taxon>Planctomycetota</taxon>
        <taxon>Planctomycetia</taxon>
        <taxon>Planctomycetia incertae sedis</taxon>
        <taxon>Saltatorellus</taxon>
    </lineage>
</organism>
<evidence type="ECO:0000256" key="3">
    <source>
        <dbReference type="ARBA" id="ARBA00023244"/>
    </source>
</evidence>
<keyword evidence="12" id="KW-1185">Reference proteome</keyword>
<evidence type="ECO:0000256" key="6">
    <source>
        <dbReference type="PIRSR" id="PIRSR000445-2"/>
    </source>
</evidence>
<feature type="binding site" evidence="4 6">
    <location>
        <begin position="112"/>
        <end position="114"/>
    </location>
    <ligand>
        <name>substrate</name>
    </ligand>
</feature>
<feature type="active site" description="Nucleophile" evidence="4 5">
    <location>
        <position position="54"/>
    </location>
</feature>
<comment type="pathway">
    <text evidence="4">Porphyrin-containing compound metabolism; protoporphyrin-IX biosynthesis; 5-aminolevulinate from L-glutamyl-tRNA(Glu): step 1/2.</text>
</comment>
<evidence type="ECO:0000256" key="1">
    <source>
        <dbReference type="ARBA" id="ARBA00022857"/>
    </source>
</evidence>
<comment type="catalytic activity">
    <reaction evidence="4">
        <text>(S)-4-amino-5-oxopentanoate + tRNA(Glu) + NADP(+) = L-glutamyl-tRNA(Glu) + NADPH + H(+)</text>
        <dbReference type="Rhea" id="RHEA:12344"/>
        <dbReference type="Rhea" id="RHEA-COMP:9663"/>
        <dbReference type="Rhea" id="RHEA-COMP:9680"/>
        <dbReference type="ChEBI" id="CHEBI:15378"/>
        <dbReference type="ChEBI" id="CHEBI:57501"/>
        <dbReference type="ChEBI" id="CHEBI:57783"/>
        <dbReference type="ChEBI" id="CHEBI:58349"/>
        <dbReference type="ChEBI" id="CHEBI:78442"/>
        <dbReference type="ChEBI" id="CHEBI:78520"/>
        <dbReference type="EC" id="1.2.1.70"/>
    </reaction>
</comment>
<comment type="subunit">
    <text evidence="4">Homodimer.</text>
</comment>
<feature type="site" description="Important for activity" evidence="4 8">
    <location>
        <position position="97"/>
    </location>
</feature>
<evidence type="ECO:0000256" key="8">
    <source>
        <dbReference type="PIRSR" id="PIRSR000445-4"/>
    </source>
</evidence>